<dbReference type="Gene3D" id="1.10.260.40">
    <property type="entry name" value="lambda repressor-like DNA-binding domains"/>
    <property type="match status" value="1"/>
</dbReference>
<organism evidence="1 2">
    <name type="scientific">Paraburkholderia graminis (strain ATCC 700544 / DSM 17151 / LMG 18924 / NCIMB 13744 / C4D1M)</name>
    <dbReference type="NCBI Taxonomy" id="396598"/>
    <lineage>
        <taxon>Bacteria</taxon>
        <taxon>Pseudomonadati</taxon>
        <taxon>Pseudomonadota</taxon>
        <taxon>Betaproteobacteria</taxon>
        <taxon>Burkholderiales</taxon>
        <taxon>Burkholderiaceae</taxon>
        <taxon>Paraburkholderia</taxon>
    </lineage>
</organism>
<name>B1G5M8_PARG4</name>
<gene>
    <name evidence="1" type="ORF">BgramDRAFT_4632</name>
</gene>
<dbReference type="Proteomes" id="UP000005045">
    <property type="component" value="Unassembled WGS sequence"/>
</dbReference>
<dbReference type="InterPro" id="IPR010982">
    <property type="entry name" value="Lambda_DNA-bd_dom_sf"/>
</dbReference>
<dbReference type="RefSeq" id="WP_006051202.1">
    <property type="nucleotide sequence ID" value="NZ_ABLD01000017.1"/>
</dbReference>
<sequence length="102" mass="11526">MARRTVNVPQQLLALQKAIEICGSRRELARRISLFSPCTSGRIDMWFSRNTVVPIDAVPFVAAAVDGQVSVYELCPEYAEGWRVLRALLLNEHREPQEQESA</sequence>
<dbReference type="InterPro" id="IPR031856">
    <property type="entry name" value="YdaS_toxin-like"/>
</dbReference>
<dbReference type="EMBL" id="ABLD01000017">
    <property type="protein sequence ID" value="EDT08479.1"/>
    <property type="molecule type" value="Genomic_DNA"/>
</dbReference>
<dbReference type="GO" id="GO:0003677">
    <property type="term" value="F:DNA binding"/>
    <property type="evidence" value="ECO:0007669"/>
    <property type="project" value="InterPro"/>
</dbReference>
<evidence type="ECO:0000313" key="1">
    <source>
        <dbReference type="EMBL" id="EDT08479.1"/>
    </source>
</evidence>
<dbReference type="Pfam" id="PF15943">
    <property type="entry name" value="YdaS_toxin"/>
    <property type="match status" value="1"/>
</dbReference>
<comment type="caution">
    <text evidence="1">The sequence shown here is derived from an EMBL/GenBank/DDBJ whole genome shotgun (WGS) entry which is preliminary data.</text>
</comment>
<accession>B1G5M8</accession>
<reference evidence="1 2" key="1">
    <citation type="submission" date="2008-03" db="EMBL/GenBank/DDBJ databases">
        <title>Sequencing of the draft genome and assembly of Burkholderia graminis C4D1M.</title>
        <authorList>
            <consortium name="US DOE Joint Genome Institute (JGI-PGF)"/>
            <person name="Copeland A."/>
            <person name="Lucas S."/>
            <person name="Lapidus A."/>
            <person name="Glavina del Rio T."/>
            <person name="Dalin E."/>
            <person name="Tice H."/>
            <person name="Bruce D."/>
            <person name="Goodwin L."/>
            <person name="Pitluck S."/>
            <person name="Larimer F."/>
            <person name="Land M.L."/>
            <person name="Hauser L."/>
            <person name="Tiedje J."/>
            <person name="Richardson P."/>
        </authorList>
    </citation>
    <scope>NUCLEOTIDE SEQUENCE [LARGE SCALE GENOMIC DNA]</scope>
    <source>
        <strain evidence="2">ATCC 700544 / DSM 17151 / LMG 18924 / NCIMB 13744 / C4D1M</strain>
    </source>
</reference>
<dbReference type="AlphaFoldDB" id="B1G5M8"/>
<protein>
    <submittedName>
        <fullName evidence="1">Uncharacterized protein</fullName>
    </submittedName>
</protein>
<evidence type="ECO:0000313" key="2">
    <source>
        <dbReference type="Proteomes" id="UP000005045"/>
    </source>
</evidence>
<keyword evidence="2" id="KW-1185">Reference proteome</keyword>
<proteinExistence type="predicted"/>